<gene>
    <name evidence="1" type="ORF">BN2614_LOCUS1</name>
</gene>
<evidence type="ECO:0000313" key="1">
    <source>
        <dbReference type="EMBL" id="VCX37528.1"/>
    </source>
</evidence>
<keyword evidence="2" id="KW-1185">Reference proteome</keyword>
<dbReference type="AlphaFoldDB" id="A0A9X9M622"/>
<comment type="caution">
    <text evidence="1">The sequence shown here is derived from an EMBL/GenBank/DDBJ whole genome shotgun (WGS) entry which is preliminary data.</text>
</comment>
<evidence type="ECO:0000313" key="2">
    <source>
        <dbReference type="Proteomes" id="UP000269945"/>
    </source>
</evidence>
<dbReference type="Proteomes" id="UP000269945">
    <property type="component" value="Unassembled WGS sequence"/>
</dbReference>
<feature type="non-terminal residue" evidence="1">
    <location>
        <position position="62"/>
    </location>
</feature>
<reference evidence="1 2" key="1">
    <citation type="submission" date="2018-10" db="EMBL/GenBank/DDBJ databases">
        <authorList>
            <person name="Ekblom R."/>
            <person name="Jareborg N."/>
        </authorList>
    </citation>
    <scope>NUCLEOTIDE SEQUENCE [LARGE SCALE GENOMIC DNA]</scope>
    <source>
        <tissue evidence="1">Muscle</tissue>
    </source>
</reference>
<organism evidence="1 2">
    <name type="scientific">Gulo gulo</name>
    <name type="common">Wolverine</name>
    <name type="synonym">Gluton</name>
    <dbReference type="NCBI Taxonomy" id="48420"/>
    <lineage>
        <taxon>Eukaryota</taxon>
        <taxon>Metazoa</taxon>
        <taxon>Chordata</taxon>
        <taxon>Craniata</taxon>
        <taxon>Vertebrata</taxon>
        <taxon>Euteleostomi</taxon>
        <taxon>Mammalia</taxon>
        <taxon>Eutheria</taxon>
        <taxon>Laurasiatheria</taxon>
        <taxon>Carnivora</taxon>
        <taxon>Caniformia</taxon>
        <taxon>Musteloidea</taxon>
        <taxon>Mustelidae</taxon>
        <taxon>Guloninae</taxon>
        <taxon>Gulo</taxon>
    </lineage>
</organism>
<accession>A0A9X9M622</accession>
<name>A0A9X9M622_GULGU</name>
<proteinExistence type="predicted"/>
<protein>
    <submittedName>
        <fullName evidence="1">Uncharacterized protein</fullName>
    </submittedName>
</protein>
<dbReference type="EMBL" id="CYRY02043267">
    <property type="protein sequence ID" value="VCX37528.1"/>
    <property type="molecule type" value="Genomic_DNA"/>
</dbReference>
<sequence>MALPNIGRLQASPEVHFARVAAYQFLLPSRHYPQFNQAFLWAPSVSSLCLRLTRPAAVSSYF</sequence>